<dbReference type="EMBL" id="BARS01020633">
    <property type="protein sequence ID" value="GAG09582.1"/>
    <property type="molecule type" value="Genomic_DNA"/>
</dbReference>
<name>X0VEB4_9ZZZZ</name>
<dbReference type="InterPro" id="IPR010869">
    <property type="entry name" value="DUF1501"/>
</dbReference>
<feature type="non-terminal residue" evidence="2">
    <location>
        <position position="192"/>
    </location>
</feature>
<dbReference type="AlphaFoldDB" id="X0VEB4"/>
<protein>
    <submittedName>
        <fullName evidence="2">Uncharacterized protein</fullName>
    </submittedName>
</protein>
<dbReference type="Pfam" id="PF07394">
    <property type="entry name" value="DUF1501"/>
    <property type="match status" value="1"/>
</dbReference>
<organism evidence="2">
    <name type="scientific">marine sediment metagenome</name>
    <dbReference type="NCBI Taxonomy" id="412755"/>
    <lineage>
        <taxon>unclassified sequences</taxon>
        <taxon>metagenomes</taxon>
        <taxon>ecological metagenomes</taxon>
    </lineage>
</organism>
<evidence type="ECO:0000313" key="2">
    <source>
        <dbReference type="EMBL" id="GAG09582.1"/>
    </source>
</evidence>
<evidence type="ECO:0000256" key="1">
    <source>
        <dbReference type="SAM" id="MobiDB-lite"/>
    </source>
</evidence>
<sequence length="192" mass="20622">MNSSALAAGPSLAKNNGPGYEPGNPGPVHFPAKAKRVIYLCQSGAPSQIDTFDYKPLLPKLNGKDLPDSIRMGQRLTGMTSGQKSFPAAQSIAPFKQHGKSGQWISDMLPHHHKIADDICVIKSMYTEAINHDPAITFFQTGHQQPGRPSLGAWASYGLGSESADLPAYVVLLDKNTDPQAQPLYARLWGAG</sequence>
<feature type="region of interest" description="Disordered" evidence="1">
    <location>
        <begin position="1"/>
        <end position="27"/>
    </location>
</feature>
<feature type="compositionally biased region" description="Low complexity" evidence="1">
    <location>
        <begin position="15"/>
        <end position="27"/>
    </location>
</feature>
<reference evidence="2" key="1">
    <citation type="journal article" date="2014" name="Front. Microbiol.">
        <title>High frequency of phylogenetically diverse reductive dehalogenase-homologous genes in deep subseafloor sedimentary metagenomes.</title>
        <authorList>
            <person name="Kawai M."/>
            <person name="Futagami T."/>
            <person name="Toyoda A."/>
            <person name="Takaki Y."/>
            <person name="Nishi S."/>
            <person name="Hori S."/>
            <person name="Arai W."/>
            <person name="Tsubouchi T."/>
            <person name="Morono Y."/>
            <person name="Uchiyama I."/>
            <person name="Ito T."/>
            <person name="Fujiyama A."/>
            <person name="Inagaki F."/>
            <person name="Takami H."/>
        </authorList>
    </citation>
    <scope>NUCLEOTIDE SEQUENCE</scope>
    <source>
        <strain evidence="2">Expedition CK06-06</strain>
    </source>
</reference>
<gene>
    <name evidence="2" type="ORF">S01H1_33244</name>
</gene>
<accession>X0VEB4</accession>
<proteinExistence type="predicted"/>
<comment type="caution">
    <text evidence="2">The sequence shown here is derived from an EMBL/GenBank/DDBJ whole genome shotgun (WGS) entry which is preliminary data.</text>
</comment>